<evidence type="ECO:0000256" key="2">
    <source>
        <dbReference type="ARBA" id="ARBA00022527"/>
    </source>
</evidence>
<dbReference type="Pfam" id="PF00069">
    <property type="entry name" value="Pkinase"/>
    <property type="match status" value="2"/>
</dbReference>
<dbReference type="SMART" id="SM00220">
    <property type="entry name" value="S_TKc"/>
    <property type="match status" value="1"/>
</dbReference>
<dbReference type="OrthoDB" id="5979581at2759"/>
<keyword evidence="5" id="KW-0418">Kinase</keyword>
<name>M2QDV7_CERS8</name>
<keyword evidence="6 9" id="KW-0067">ATP-binding</keyword>
<dbReference type="EMBL" id="KB445800">
    <property type="protein sequence ID" value="EMD35238.1"/>
    <property type="molecule type" value="Genomic_DNA"/>
</dbReference>
<dbReference type="GO" id="GO:0050684">
    <property type="term" value="P:regulation of mRNA processing"/>
    <property type="evidence" value="ECO:0007669"/>
    <property type="project" value="TreeGrafter"/>
</dbReference>
<dbReference type="InterPro" id="IPR017441">
    <property type="entry name" value="Protein_kinase_ATP_BS"/>
</dbReference>
<feature type="compositionally biased region" description="Low complexity" evidence="10">
    <location>
        <begin position="79"/>
        <end position="89"/>
    </location>
</feature>
<dbReference type="Proteomes" id="UP000016930">
    <property type="component" value="Unassembled WGS sequence"/>
</dbReference>
<evidence type="ECO:0000256" key="3">
    <source>
        <dbReference type="ARBA" id="ARBA00022679"/>
    </source>
</evidence>
<protein>
    <recommendedName>
        <fullName evidence="1">non-specific serine/threonine protein kinase</fullName>
        <ecNumber evidence="1">2.7.11.1</ecNumber>
    </recommendedName>
</protein>
<dbReference type="PANTHER" id="PTHR47634">
    <property type="entry name" value="PROTEIN KINASE DOMAIN-CONTAINING PROTEIN-RELATED"/>
    <property type="match status" value="1"/>
</dbReference>
<evidence type="ECO:0000256" key="4">
    <source>
        <dbReference type="ARBA" id="ARBA00022741"/>
    </source>
</evidence>
<dbReference type="PANTHER" id="PTHR47634:SF9">
    <property type="entry name" value="PROTEIN KINASE DOMAIN-CONTAINING PROTEIN-RELATED"/>
    <property type="match status" value="1"/>
</dbReference>
<keyword evidence="3" id="KW-0808">Transferase</keyword>
<dbReference type="AlphaFoldDB" id="M2QDV7"/>
<dbReference type="SUPFAM" id="SSF56112">
    <property type="entry name" value="Protein kinase-like (PK-like)"/>
    <property type="match status" value="1"/>
</dbReference>
<feature type="domain" description="Protein kinase" evidence="11">
    <location>
        <begin position="166"/>
        <end position="530"/>
    </location>
</feature>
<keyword evidence="2" id="KW-0723">Serine/threonine-protein kinase</keyword>
<dbReference type="InterPro" id="IPR051334">
    <property type="entry name" value="SRPK"/>
</dbReference>
<reference evidence="12 13" key="1">
    <citation type="journal article" date="2012" name="Proc. Natl. Acad. Sci. U.S.A.">
        <title>Comparative genomics of Ceriporiopsis subvermispora and Phanerochaete chrysosporium provide insight into selective ligninolysis.</title>
        <authorList>
            <person name="Fernandez-Fueyo E."/>
            <person name="Ruiz-Duenas F.J."/>
            <person name="Ferreira P."/>
            <person name="Floudas D."/>
            <person name="Hibbett D.S."/>
            <person name="Canessa P."/>
            <person name="Larrondo L.F."/>
            <person name="James T.Y."/>
            <person name="Seelenfreund D."/>
            <person name="Lobos S."/>
            <person name="Polanco R."/>
            <person name="Tello M."/>
            <person name="Honda Y."/>
            <person name="Watanabe T."/>
            <person name="Watanabe T."/>
            <person name="Ryu J.S."/>
            <person name="Kubicek C.P."/>
            <person name="Schmoll M."/>
            <person name="Gaskell J."/>
            <person name="Hammel K.E."/>
            <person name="St John F.J."/>
            <person name="Vanden Wymelenberg A."/>
            <person name="Sabat G."/>
            <person name="Splinter BonDurant S."/>
            <person name="Syed K."/>
            <person name="Yadav J.S."/>
            <person name="Doddapaneni H."/>
            <person name="Subramanian V."/>
            <person name="Lavin J.L."/>
            <person name="Oguiza J.A."/>
            <person name="Perez G."/>
            <person name="Pisabarro A.G."/>
            <person name="Ramirez L."/>
            <person name="Santoyo F."/>
            <person name="Master E."/>
            <person name="Coutinho P.M."/>
            <person name="Henrissat B."/>
            <person name="Lombard V."/>
            <person name="Magnuson J.K."/>
            <person name="Kuees U."/>
            <person name="Hori C."/>
            <person name="Igarashi K."/>
            <person name="Samejima M."/>
            <person name="Held B.W."/>
            <person name="Barry K.W."/>
            <person name="LaButti K.M."/>
            <person name="Lapidus A."/>
            <person name="Lindquist E.A."/>
            <person name="Lucas S.M."/>
            <person name="Riley R."/>
            <person name="Salamov A.A."/>
            <person name="Hoffmeister D."/>
            <person name="Schwenk D."/>
            <person name="Hadar Y."/>
            <person name="Yarden O."/>
            <person name="de Vries R.P."/>
            <person name="Wiebenga A."/>
            <person name="Stenlid J."/>
            <person name="Eastwood D."/>
            <person name="Grigoriev I.V."/>
            <person name="Berka R.M."/>
            <person name="Blanchette R.A."/>
            <person name="Kersten P."/>
            <person name="Martinez A.T."/>
            <person name="Vicuna R."/>
            <person name="Cullen D."/>
        </authorList>
    </citation>
    <scope>NUCLEOTIDE SEQUENCE [LARGE SCALE GENOMIC DNA]</scope>
    <source>
        <strain evidence="12 13">B</strain>
    </source>
</reference>
<evidence type="ECO:0000256" key="7">
    <source>
        <dbReference type="ARBA" id="ARBA00047899"/>
    </source>
</evidence>
<dbReference type="PROSITE" id="PS51257">
    <property type="entry name" value="PROKAR_LIPOPROTEIN"/>
    <property type="match status" value="1"/>
</dbReference>
<feature type="binding site" evidence="9">
    <location>
        <position position="195"/>
    </location>
    <ligand>
        <name>ATP</name>
        <dbReference type="ChEBI" id="CHEBI:30616"/>
    </ligand>
</feature>
<evidence type="ECO:0000256" key="5">
    <source>
        <dbReference type="ARBA" id="ARBA00022777"/>
    </source>
</evidence>
<dbReference type="InterPro" id="IPR000719">
    <property type="entry name" value="Prot_kinase_dom"/>
</dbReference>
<dbReference type="PROSITE" id="PS00108">
    <property type="entry name" value="PROTEIN_KINASE_ST"/>
    <property type="match status" value="1"/>
</dbReference>
<dbReference type="STRING" id="914234.M2QDV7"/>
<dbReference type="PROSITE" id="PS50011">
    <property type="entry name" value="PROTEIN_KINASE_DOM"/>
    <property type="match status" value="1"/>
</dbReference>
<dbReference type="Gene3D" id="3.30.200.20">
    <property type="entry name" value="Phosphorylase Kinase, domain 1"/>
    <property type="match status" value="1"/>
</dbReference>
<dbReference type="GO" id="GO:0005524">
    <property type="term" value="F:ATP binding"/>
    <property type="evidence" value="ECO:0007669"/>
    <property type="project" value="UniProtKB-UniRule"/>
</dbReference>
<feature type="region of interest" description="Disordered" evidence="10">
    <location>
        <begin position="79"/>
        <end position="101"/>
    </location>
</feature>
<evidence type="ECO:0000313" key="12">
    <source>
        <dbReference type="EMBL" id="EMD35238.1"/>
    </source>
</evidence>
<proteinExistence type="predicted"/>
<dbReference type="EC" id="2.7.11.1" evidence="1"/>
<keyword evidence="4 9" id="KW-0547">Nucleotide-binding</keyword>
<evidence type="ECO:0000256" key="1">
    <source>
        <dbReference type="ARBA" id="ARBA00012513"/>
    </source>
</evidence>
<evidence type="ECO:0000256" key="9">
    <source>
        <dbReference type="PROSITE-ProRule" id="PRU10141"/>
    </source>
</evidence>
<evidence type="ECO:0000259" key="11">
    <source>
        <dbReference type="PROSITE" id="PS50011"/>
    </source>
</evidence>
<dbReference type="GO" id="GO:0004674">
    <property type="term" value="F:protein serine/threonine kinase activity"/>
    <property type="evidence" value="ECO:0007669"/>
    <property type="project" value="UniProtKB-KW"/>
</dbReference>
<dbReference type="GO" id="GO:0000245">
    <property type="term" value="P:spliceosomal complex assembly"/>
    <property type="evidence" value="ECO:0007669"/>
    <property type="project" value="TreeGrafter"/>
</dbReference>
<accession>M2QDV7</accession>
<comment type="catalytic activity">
    <reaction evidence="7">
        <text>L-threonyl-[protein] + ATP = O-phospho-L-threonyl-[protein] + ADP + H(+)</text>
        <dbReference type="Rhea" id="RHEA:46608"/>
        <dbReference type="Rhea" id="RHEA-COMP:11060"/>
        <dbReference type="Rhea" id="RHEA-COMP:11605"/>
        <dbReference type="ChEBI" id="CHEBI:15378"/>
        <dbReference type="ChEBI" id="CHEBI:30013"/>
        <dbReference type="ChEBI" id="CHEBI:30616"/>
        <dbReference type="ChEBI" id="CHEBI:61977"/>
        <dbReference type="ChEBI" id="CHEBI:456216"/>
        <dbReference type="EC" id="2.7.11.1"/>
    </reaction>
</comment>
<evidence type="ECO:0000256" key="10">
    <source>
        <dbReference type="SAM" id="MobiDB-lite"/>
    </source>
</evidence>
<gene>
    <name evidence="12" type="ORF">CERSUDRAFT_116048</name>
</gene>
<dbReference type="HOGENOM" id="CLU_000288_81_13_1"/>
<keyword evidence="13" id="KW-1185">Reference proteome</keyword>
<dbReference type="InterPro" id="IPR011009">
    <property type="entry name" value="Kinase-like_dom_sf"/>
</dbReference>
<dbReference type="PROSITE" id="PS00107">
    <property type="entry name" value="PROTEIN_KINASE_ATP"/>
    <property type="match status" value="1"/>
</dbReference>
<organism evidence="12 13">
    <name type="scientific">Ceriporiopsis subvermispora (strain B)</name>
    <name type="common">White-rot fungus</name>
    <name type="synonym">Gelatoporia subvermispora</name>
    <dbReference type="NCBI Taxonomy" id="914234"/>
    <lineage>
        <taxon>Eukaryota</taxon>
        <taxon>Fungi</taxon>
        <taxon>Dikarya</taxon>
        <taxon>Basidiomycota</taxon>
        <taxon>Agaricomycotina</taxon>
        <taxon>Agaricomycetes</taxon>
        <taxon>Polyporales</taxon>
        <taxon>Gelatoporiaceae</taxon>
        <taxon>Gelatoporia</taxon>
    </lineage>
</organism>
<dbReference type="InterPro" id="IPR008271">
    <property type="entry name" value="Ser/Thr_kinase_AS"/>
</dbReference>
<sequence length="530" mass="59428">MCKRSANIRHRTLQTPVLATCSCSFPQLIIPYQARMLCDHRVNRHVRHLVSSFTRSPCSIWILDPSRASSSRFTYPQSSGTSSLVHSSSIEQRQLHRSSRNTAARPLQVLPPFCMMSSLAPLTHGTESTSPEADAATWPEEDLSSTTGCHGGFYPARLGELFEERYVIVRKLGYGGFSTVWLARDIREKQHVAIKVLSAFATKQAESCQLAEIAVCDTLQRECASSLDPGAGNVVRPLDAFTFESAAGKHFCIVTEPFSYSMSTLCDMLTGRQLPLKRIMKWLKDTLLGLRFLHERCHIIHSDLKPQNFLLKICSPGRTIERELITRPSLIYDFPKDIPPSDLGCCPVQSLPLPFTIDDDDRTVSFDTVIADFGHCHFEDKQMSTIVQPIALRAPEVALGLKWGKEIDIWSLGCLMYEFATGAWLFHPEKGGKSDALQRHLAQIRQRTGADIPRHMLEASPYKERVIDVLVTGPALHSVEDVINASNVSFSSIEELEPFVSTMRTFLRVDPTERPTAGEALEQINWDVWN</sequence>
<comment type="catalytic activity">
    <reaction evidence="8">
        <text>L-seryl-[protein] + ATP = O-phospho-L-seryl-[protein] + ADP + H(+)</text>
        <dbReference type="Rhea" id="RHEA:17989"/>
        <dbReference type="Rhea" id="RHEA-COMP:9863"/>
        <dbReference type="Rhea" id="RHEA-COMP:11604"/>
        <dbReference type="ChEBI" id="CHEBI:15378"/>
        <dbReference type="ChEBI" id="CHEBI:29999"/>
        <dbReference type="ChEBI" id="CHEBI:30616"/>
        <dbReference type="ChEBI" id="CHEBI:83421"/>
        <dbReference type="ChEBI" id="CHEBI:456216"/>
        <dbReference type="EC" id="2.7.11.1"/>
    </reaction>
</comment>
<dbReference type="Gene3D" id="1.10.510.10">
    <property type="entry name" value="Transferase(Phosphotransferase) domain 1"/>
    <property type="match status" value="1"/>
</dbReference>
<evidence type="ECO:0000256" key="6">
    <source>
        <dbReference type="ARBA" id="ARBA00022840"/>
    </source>
</evidence>
<evidence type="ECO:0000313" key="13">
    <source>
        <dbReference type="Proteomes" id="UP000016930"/>
    </source>
</evidence>
<evidence type="ECO:0000256" key="8">
    <source>
        <dbReference type="ARBA" id="ARBA00048679"/>
    </source>
</evidence>